<comment type="catalytic activity">
    <reaction evidence="7">
        <text>L-threonyl-[protein] + ATP = O-phospho-L-threonyl-[protein] + ADP + H(+)</text>
        <dbReference type="Rhea" id="RHEA:46608"/>
        <dbReference type="Rhea" id="RHEA-COMP:11060"/>
        <dbReference type="Rhea" id="RHEA-COMP:11605"/>
        <dbReference type="ChEBI" id="CHEBI:15378"/>
        <dbReference type="ChEBI" id="CHEBI:30013"/>
        <dbReference type="ChEBI" id="CHEBI:30616"/>
        <dbReference type="ChEBI" id="CHEBI:61977"/>
        <dbReference type="ChEBI" id="CHEBI:456216"/>
        <dbReference type="EC" id="2.7.11.1"/>
    </reaction>
</comment>
<evidence type="ECO:0000256" key="5">
    <source>
        <dbReference type="ARBA" id="ARBA00022777"/>
    </source>
</evidence>
<feature type="region of interest" description="Disordered" evidence="9">
    <location>
        <begin position="30"/>
        <end position="51"/>
    </location>
</feature>
<feature type="domain" description="KA1" evidence="10">
    <location>
        <begin position="135"/>
        <end position="185"/>
    </location>
</feature>
<dbReference type="InterPro" id="IPR001772">
    <property type="entry name" value="KA1_dom"/>
</dbReference>
<proteinExistence type="predicted"/>
<evidence type="ECO:0000259" key="10">
    <source>
        <dbReference type="PROSITE" id="PS50032"/>
    </source>
</evidence>
<feature type="compositionally biased region" description="Polar residues" evidence="9">
    <location>
        <begin position="33"/>
        <end position="51"/>
    </location>
</feature>
<keyword evidence="6" id="KW-0067">ATP-binding</keyword>
<name>A0A087UYR0_STEMI</name>
<protein>
    <recommendedName>
        <fullName evidence="1">non-specific serine/threonine protein kinase</fullName>
        <ecNumber evidence="1">2.7.11.1</ecNumber>
    </recommendedName>
</protein>
<keyword evidence="4" id="KW-0547">Nucleotide-binding</keyword>
<evidence type="ECO:0000256" key="6">
    <source>
        <dbReference type="ARBA" id="ARBA00022840"/>
    </source>
</evidence>
<accession>A0A087UYR0</accession>
<dbReference type="EC" id="2.7.11.1" evidence="1"/>
<sequence>MSASLDGAVNQVGEISSSLSSQLLSEKRAKSFESPTLATMTPQKRPQRHGMSSSAKKMFGSIEKGLDCVRSLLTPKKRMYGCGTNRPRKVKNLCNVSATNDKVTPEEVLESLQNALLRKGIPCKQNGYILRGKICNGKKIQLRFELEVCQLPKHQLAVGVRRKRLEGDAWYYKKVCEEILRLALLDKSHLSTDV</sequence>
<evidence type="ECO:0000313" key="12">
    <source>
        <dbReference type="Proteomes" id="UP000054359"/>
    </source>
</evidence>
<dbReference type="Pfam" id="PF02149">
    <property type="entry name" value="KA1"/>
    <property type="match status" value="1"/>
</dbReference>
<keyword evidence="12" id="KW-1185">Reference proteome</keyword>
<dbReference type="CDD" id="cd12198">
    <property type="entry name" value="MELK_C"/>
    <property type="match status" value="1"/>
</dbReference>
<organism evidence="11 12">
    <name type="scientific">Stegodyphus mimosarum</name>
    <name type="common">African social velvet spider</name>
    <dbReference type="NCBI Taxonomy" id="407821"/>
    <lineage>
        <taxon>Eukaryota</taxon>
        <taxon>Metazoa</taxon>
        <taxon>Ecdysozoa</taxon>
        <taxon>Arthropoda</taxon>
        <taxon>Chelicerata</taxon>
        <taxon>Arachnida</taxon>
        <taxon>Araneae</taxon>
        <taxon>Araneomorphae</taxon>
        <taxon>Entelegynae</taxon>
        <taxon>Eresoidea</taxon>
        <taxon>Eresidae</taxon>
        <taxon>Stegodyphus</taxon>
    </lineage>
</organism>
<dbReference type="OrthoDB" id="6424771at2759"/>
<keyword evidence="2" id="KW-0723">Serine/threonine-protein kinase</keyword>
<evidence type="ECO:0000256" key="3">
    <source>
        <dbReference type="ARBA" id="ARBA00022679"/>
    </source>
</evidence>
<dbReference type="STRING" id="407821.A0A087UYR0"/>
<dbReference type="FunFam" id="3.30.310.80:FF:000011">
    <property type="entry name" value="Non-specific serine/threonine protein kinase"/>
    <property type="match status" value="1"/>
</dbReference>
<keyword evidence="5 11" id="KW-0418">Kinase</keyword>
<dbReference type="GO" id="GO:0005524">
    <property type="term" value="F:ATP binding"/>
    <property type="evidence" value="ECO:0007669"/>
    <property type="project" value="UniProtKB-KW"/>
</dbReference>
<dbReference type="GO" id="GO:0004674">
    <property type="term" value="F:protein serine/threonine kinase activity"/>
    <property type="evidence" value="ECO:0007669"/>
    <property type="project" value="UniProtKB-KW"/>
</dbReference>
<dbReference type="PROSITE" id="PS50032">
    <property type="entry name" value="KA1"/>
    <property type="match status" value="1"/>
</dbReference>
<dbReference type="AlphaFoldDB" id="A0A087UYR0"/>
<dbReference type="SUPFAM" id="SSF103243">
    <property type="entry name" value="KA1-like"/>
    <property type="match status" value="1"/>
</dbReference>
<evidence type="ECO:0000313" key="11">
    <source>
        <dbReference type="EMBL" id="KFM82499.1"/>
    </source>
</evidence>
<evidence type="ECO:0000256" key="2">
    <source>
        <dbReference type="ARBA" id="ARBA00022527"/>
    </source>
</evidence>
<evidence type="ECO:0000256" key="8">
    <source>
        <dbReference type="ARBA" id="ARBA00048679"/>
    </source>
</evidence>
<reference evidence="11 12" key="1">
    <citation type="submission" date="2013-11" db="EMBL/GenBank/DDBJ databases">
        <title>Genome sequencing of Stegodyphus mimosarum.</title>
        <authorList>
            <person name="Bechsgaard J."/>
        </authorList>
    </citation>
    <scope>NUCLEOTIDE SEQUENCE [LARGE SCALE GENOMIC DNA]</scope>
</reference>
<dbReference type="Gene3D" id="3.30.310.80">
    <property type="entry name" value="Kinase associated domain 1, KA1"/>
    <property type="match status" value="1"/>
</dbReference>
<dbReference type="EMBL" id="KK122321">
    <property type="protein sequence ID" value="KFM82499.1"/>
    <property type="molecule type" value="Genomic_DNA"/>
</dbReference>
<evidence type="ECO:0000256" key="9">
    <source>
        <dbReference type="SAM" id="MobiDB-lite"/>
    </source>
</evidence>
<gene>
    <name evidence="11" type="ORF">X975_18717</name>
</gene>
<evidence type="ECO:0000256" key="7">
    <source>
        <dbReference type="ARBA" id="ARBA00047899"/>
    </source>
</evidence>
<evidence type="ECO:0000256" key="1">
    <source>
        <dbReference type="ARBA" id="ARBA00012513"/>
    </source>
</evidence>
<dbReference type="InterPro" id="IPR028375">
    <property type="entry name" value="KA1/Ssp2_C"/>
</dbReference>
<dbReference type="OMA" id="KGDSWCY"/>
<feature type="non-terminal residue" evidence="11">
    <location>
        <position position="194"/>
    </location>
</feature>
<keyword evidence="3" id="KW-0808">Transferase</keyword>
<comment type="catalytic activity">
    <reaction evidence="8">
        <text>L-seryl-[protein] + ATP = O-phospho-L-seryl-[protein] + ADP + H(+)</text>
        <dbReference type="Rhea" id="RHEA:17989"/>
        <dbReference type="Rhea" id="RHEA-COMP:9863"/>
        <dbReference type="Rhea" id="RHEA-COMP:11604"/>
        <dbReference type="ChEBI" id="CHEBI:15378"/>
        <dbReference type="ChEBI" id="CHEBI:29999"/>
        <dbReference type="ChEBI" id="CHEBI:30616"/>
        <dbReference type="ChEBI" id="CHEBI:83421"/>
        <dbReference type="ChEBI" id="CHEBI:456216"/>
        <dbReference type="EC" id="2.7.11.1"/>
    </reaction>
</comment>
<dbReference type="Proteomes" id="UP000054359">
    <property type="component" value="Unassembled WGS sequence"/>
</dbReference>
<evidence type="ECO:0000256" key="4">
    <source>
        <dbReference type="ARBA" id="ARBA00022741"/>
    </source>
</evidence>